<accession>A0A133VMK1</accession>
<dbReference type="InterPro" id="IPR000644">
    <property type="entry name" value="CBS_dom"/>
</dbReference>
<dbReference type="InterPro" id="IPR046342">
    <property type="entry name" value="CBS_dom_sf"/>
</dbReference>
<evidence type="ECO:0000313" key="4">
    <source>
        <dbReference type="EMBL" id="KXB07686.1"/>
    </source>
</evidence>
<dbReference type="Gene3D" id="3.10.580.10">
    <property type="entry name" value="CBS-domain"/>
    <property type="match status" value="1"/>
</dbReference>
<keyword evidence="1 2" id="KW-0129">CBS domain</keyword>
<dbReference type="EMBL" id="LHYE01000003">
    <property type="protein sequence ID" value="KXB07686.1"/>
    <property type="molecule type" value="Genomic_DNA"/>
</dbReference>
<feature type="domain" description="CBS" evidence="3">
    <location>
        <begin position="11"/>
        <end position="69"/>
    </location>
</feature>
<evidence type="ECO:0000313" key="5">
    <source>
        <dbReference type="Proteomes" id="UP000070263"/>
    </source>
</evidence>
<keyword evidence="5" id="KW-1185">Reference proteome</keyword>
<dbReference type="PROSITE" id="PS51371">
    <property type="entry name" value="CBS"/>
    <property type="match status" value="2"/>
</dbReference>
<dbReference type="InterPro" id="IPR051257">
    <property type="entry name" value="Diverse_CBS-Domain"/>
</dbReference>
<organism evidence="4 5">
    <name type="scientific">candidate division MSBL1 archaeon SCGC-AAA382A20</name>
    <dbReference type="NCBI Taxonomy" id="1698280"/>
    <lineage>
        <taxon>Archaea</taxon>
        <taxon>Methanobacteriati</taxon>
        <taxon>Methanobacteriota</taxon>
        <taxon>candidate division MSBL1</taxon>
    </lineage>
</organism>
<evidence type="ECO:0000256" key="2">
    <source>
        <dbReference type="PROSITE-ProRule" id="PRU00703"/>
    </source>
</evidence>
<dbReference type="Proteomes" id="UP000070263">
    <property type="component" value="Unassembled WGS sequence"/>
</dbReference>
<reference evidence="4 5" key="1">
    <citation type="journal article" date="2016" name="Sci. Rep.">
        <title>Metabolic traits of an uncultured archaeal lineage -MSBL1- from brine pools of the Red Sea.</title>
        <authorList>
            <person name="Mwirichia R."/>
            <person name="Alam I."/>
            <person name="Rashid M."/>
            <person name="Vinu M."/>
            <person name="Ba-Alawi W."/>
            <person name="Anthony Kamau A."/>
            <person name="Kamanda Ngugi D."/>
            <person name="Goker M."/>
            <person name="Klenk H.P."/>
            <person name="Bajic V."/>
            <person name="Stingl U."/>
        </authorList>
    </citation>
    <scope>NUCLEOTIDE SEQUENCE [LARGE SCALE GENOMIC DNA]</scope>
    <source>
        <strain evidence="4">SCGC-AAA382A20</strain>
    </source>
</reference>
<dbReference type="SMART" id="SM00116">
    <property type="entry name" value="CBS"/>
    <property type="match status" value="2"/>
</dbReference>
<comment type="caution">
    <text evidence="4">The sequence shown here is derived from an EMBL/GenBank/DDBJ whole genome shotgun (WGS) entry which is preliminary data.</text>
</comment>
<feature type="domain" description="CBS" evidence="3">
    <location>
        <begin position="75"/>
        <end position="130"/>
    </location>
</feature>
<gene>
    <name evidence="4" type="ORF">AKJ51_00540</name>
</gene>
<protein>
    <recommendedName>
        <fullName evidence="3">CBS domain-containing protein</fullName>
    </recommendedName>
</protein>
<sequence>MGKEAPIRRFATETLVGVSKDKSVQEATQRMVNLDISSLLVLEDGEIVGFFTDNDVKRKVTARGLNPDTPVEEIMETDLITIDISANIGEAIELMSERNIKHLLIEENGEISGILTFGDLIGMERHKLETYISKG</sequence>
<dbReference type="PANTHER" id="PTHR43080">
    <property type="entry name" value="CBS DOMAIN-CONTAINING PROTEIN CBSX3, MITOCHONDRIAL"/>
    <property type="match status" value="1"/>
</dbReference>
<dbReference type="PANTHER" id="PTHR43080:SF2">
    <property type="entry name" value="CBS DOMAIN-CONTAINING PROTEIN"/>
    <property type="match status" value="1"/>
</dbReference>
<dbReference type="AlphaFoldDB" id="A0A133VMK1"/>
<proteinExistence type="predicted"/>
<evidence type="ECO:0000256" key="1">
    <source>
        <dbReference type="ARBA" id="ARBA00023122"/>
    </source>
</evidence>
<dbReference type="Pfam" id="PF00571">
    <property type="entry name" value="CBS"/>
    <property type="match status" value="2"/>
</dbReference>
<name>A0A133VMK1_9EURY</name>
<dbReference type="SUPFAM" id="SSF54631">
    <property type="entry name" value="CBS-domain pair"/>
    <property type="match status" value="1"/>
</dbReference>
<evidence type="ECO:0000259" key="3">
    <source>
        <dbReference type="PROSITE" id="PS51371"/>
    </source>
</evidence>